<accession>A0A0F9M2P8</accession>
<dbReference type="AlphaFoldDB" id="A0A0F9M2P8"/>
<evidence type="ECO:0000259" key="2">
    <source>
        <dbReference type="Pfam" id="PF08885"/>
    </source>
</evidence>
<evidence type="ECO:0000313" key="3">
    <source>
        <dbReference type="EMBL" id="KKM99978.1"/>
    </source>
</evidence>
<comment type="caution">
    <text evidence="3">The sequence shown here is derived from an EMBL/GenBank/DDBJ whole genome shotgun (WGS) entry which is preliminary data.</text>
</comment>
<proteinExistence type="predicted"/>
<gene>
    <name evidence="3" type="ORF">LCGC14_1142410</name>
</gene>
<evidence type="ECO:0000256" key="1">
    <source>
        <dbReference type="SAM" id="MobiDB-lite"/>
    </source>
</evidence>
<dbReference type="InterPro" id="IPR014982">
    <property type="entry name" value="GSCFA"/>
</dbReference>
<dbReference type="EMBL" id="LAZR01005435">
    <property type="protein sequence ID" value="KKM99978.1"/>
    <property type="molecule type" value="Genomic_DNA"/>
</dbReference>
<feature type="region of interest" description="Disordered" evidence="1">
    <location>
        <begin position="329"/>
        <end position="366"/>
    </location>
</feature>
<name>A0A0F9M2P8_9ZZZZ</name>
<dbReference type="Pfam" id="PF08885">
    <property type="entry name" value="GSCFA"/>
    <property type="match status" value="1"/>
</dbReference>
<feature type="compositionally biased region" description="Pro residues" evidence="1">
    <location>
        <begin position="341"/>
        <end position="353"/>
    </location>
</feature>
<organism evidence="3">
    <name type="scientific">marine sediment metagenome</name>
    <dbReference type="NCBI Taxonomy" id="412755"/>
    <lineage>
        <taxon>unclassified sequences</taxon>
        <taxon>metagenomes</taxon>
        <taxon>ecological metagenomes</taxon>
    </lineage>
</organism>
<protein>
    <recommendedName>
        <fullName evidence="2">GSCFA domain-containing protein</fullName>
    </recommendedName>
</protein>
<feature type="domain" description="GSCFA" evidence="2">
    <location>
        <begin position="49"/>
        <end position="318"/>
    </location>
</feature>
<sequence>MTQPPASGVPCPYKSLPASAYWRRAVSDMPAQEIDPVTAPKFTIGVEDRLATAGSCFAQHIARYMKRSGYNYFVTEQGHPILGEDLLAQYNFGTFSARYGNIYTTRQFLQTLERAYGLRQPVDDIWEQDGSFVDPFRPYIQPGGFSSRAEFKADRDRHFAAIREIVEETDIFVFTLGLTEGWENTEDGTVYAICPGCGAGAHDPERHRFHNFTVAEVMADLDAAIAFMTSRNPGIRILLTVSPVPLIATYETQHVLAATTYSKSVLRVAAQHATDSHANVDYFPSYEIITGNFSRGQYYAPDLREVEEPGVSHAMRCFFRNYLGADPAGNIPATPELQTPPQTPPELQTPPAPKQAAPSVSERINKVVCDEERLEDI</sequence>
<reference evidence="3" key="1">
    <citation type="journal article" date="2015" name="Nature">
        <title>Complex archaea that bridge the gap between prokaryotes and eukaryotes.</title>
        <authorList>
            <person name="Spang A."/>
            <person name="Saw J.H."/>
            <person name="Jorgensen S.L."/>
            <person name="Zaremba-Niedzwiedzka K."/>
            <person name="Martijn J."/>
            <person name="Lind A.E."/>
            <person name="van Eijk R."/>
            <person name="Schleper C."/>
            <person name="Guy L."/>
            <person name="Ettema T.J."/>
        </authorList>
    </citation>
    <scope>NUCLEOTIDE SEQUENCE</scope>
</reference>